<protein>
    <submittedName>
        <fullName evidence="10">ATP-dependent Clp protease ATP-binding subunit</fullName>
    </submittedName>
</protein>
<dbReference type="Gene3D" id="1.10.8.60">
    <property type="match status" value="2"/>
</dbReference>
<dbReference type="InterPro" id="IPR036628">
    <property type="entry name" value="Clp_N_dom_sf"/>
</dbReference>
<dbReference type="InterPro" id="IPR027417">
    <property type="entry name" value="P-loop_NTPase"/>
</dbReference>
<gene>
    <name evidence="10" type="ORF">H8709_02710</name>
</gene>
<dbReference type="InterPro" id="IPR001943">
    <property type="entry name" value="UVR_dom"/>
</dbReference>
<dbReference type="SUPFAM" id="SSF52540">
    <property type="entry name" value="P-loop containing nucleoside triphosphate hydrolases"/>
    <property type="match status" value="2"/>
</dbReference>
<feature type="domain" description="UVR" evidence="8">
    <location>
        <begin position="428"/>
        <end position="463"/>
    </location>
</feature>
<dbReference type="InterPro" id="IPR001270">
    <property type="entry name" value="ClpA/B"/>
</dbReference>
<feature type="compositionally biased region" description="Basic and acidic residues" evidence="7">
    <location>
        <begin position="457"/>
        <end position="478"/>
    </location>
</feature>
<dbReference type="InterPro" id="IPR028299">
    <property type="entry name" value="ClpA/B_CS2"/>
</dbReference>
<dbReference type="CDD" id="cd00009">
    <property type="entry name" value="AAA"/>
    <property type="match status" value="1"/>
</dbReference>
<dbReference type="GO" id="GO:0016887">
    <property type="term" value="F:ATP hydrolysis activity"/>
    <property type="evidence" value="ECO:0007669"/>
    <property type="project" value="InterPro"/>
</dbReference>
<accession>A0A926ECR4</accession>
<dbReference type="InterPro" id="IPR018368">
    <property type="entry name" value="ClpA/B_CS1"/>
</dbReference>
<evidence type="ECO:0000256" key="1">
    <source>
        <dbReference type="ARBA" id="ARBA00022737"/>
    </source>
</evidence>
<dbReference type="CDD" id="cd19499">
    <property type="entry name" value="RecA-like_ClpB_Hsp104-like"/>
    <property type="match status" value="1"/>
</dbReference>
<dbReference type="PANTHER" id="PTHR11638">
    <property type="entry name" value="ATP-DEPENDENT CLP PROTEASE"/>
    <property type="match status" value="1"/>
</dbReference>
<dbReference type="GO" id="GO:0005524">
    <property type="term" value="F:ATP binding"/>
    <property type="evidence" value="ECO:0007669"/>
    <property type="project" value="UniProtKB-KW"/>
</dbReference>
<evidence type="ECO:0000256" key="3">
    <source>
        <dbReference type="ARBA" id="ARBA00022840"/>
    </source>
</evidence>
<feature type="region of interest" description="Disordered" evidence="7">
    <location>
        <begin position="457"/>
        <end position="480"/>
    </location>
</feature>
<dbReference type="Pfam" id="PF02861">
    <property type="entry name" value="Clp_N"/>
    <property type="match status" value="1"/>
</dbReference>
<dbReference type="PANTHER" id="PTHR11638:SF18">
    <property type="entry name" value="HEAT SHOCK PROTEIN 104"/>
    <property type="match status" value="1"/>
</dbReference>
<dbReference type="InterPro" id="IPR019489">
    <property type="entry name" value="Clp_ATPase_C"/>
</dbReference>
<dbReference type="Proteomes" id="UP000660861">
    <property type="component" value="Unassembled WGS sequence"/>
</dbReference>
<evidence type="ECO:0000256" key="2">
    <source>
        <dbReference type="ARBA" id="ARBA00022741"/>
    </source>
</evidence>
<evidence type="ECO:0000259" key="9">
    <source>
        <dbReference type="PROSITE" id="PS51903"/>
    </source>
</evidence>
<dbReference type="GO" id="GO:0008233">
    <property type="term" value="F:peptidase activity"/>
    <property type="evidence" value="ECO:0007669"/>
    <property type="project" value="UniProtKB-KW"/>
</dbReference>
<dbReference type="InterPro" id="IPR041546">
    <property type="entry name" value="ClpA/ClpB_AAA_lid"/>
</dbReference>
<dbReference type="InterPro" id="IPR004176">
    <property type="entry name" value="Clp_R_N"/>
</dbReference>
<evidence type="ECO:0000313" key="11">
    <source>
        <dbReference type="Proteomes" id="UP000660861"/>
    </source>
</evidence>
<dbReference type="Gene3D" id="1.10.1780.10">
    <property type="entry name" value="Clp, N-terminal domain"/>
    <property type="match status" value="1"/>
</dbReference>
<dbReference type="AlphaFoldDB" id="A0A926ECR4"/>
<keyword evidence="1 5" id="KW-0677">Repeat</keyword>
<evidence type="ECO:0000256" key="4">
    <source>
        <dbReference type="ARBA" id="ARBA00023186"/>
    </source>
</evidence>
<dbReference type="PROSITE" id="PS50151">
    <property type="entry name" value="UVR"/>
    <property type="match status" value="1"/>
</dbReference>
<proteinExistence type="inferred from homology"/>
<dbReference type="PROSITE" id="PS00871">
    <property type="entry name" value="CLPAB_2"/>
    <property type="match status" value="1"/>
</dbReference>
<dbReference type="RefSeq" id="WP_262396831.1">
    <property type="nucleotide sequence ID" value="NZ_JACRTC010000001.1"/>
</dbReference>
<keyword evidence="2 6" id="KW-0547">Nucleotide-binding</keyword>
<dbReference type="SMART" id="SM00382">
    <property type="entry name" value="AAA"/>
    <property type="match status" value="2"/>
</dbReference>
<dbReference type="GO" id="GO:0034605">
    <property type="term" value="P:cellular response to heat"/>
    <property type="evidence" value="ECO:0007669"/>
    <property type="project" value="TreeGrafter"/>
</dbReference>
<dbReference type="Gene3D" id="3.40.50.300">
    <property type="entry name" value="P-loop containing nucleotide triphosphate hydrolases"/>
    <property type="match status" value="2"/>
</dbReference>
<evidence type="ECO:0000256" key="6">
    <source>
        <dbReference type="RuleBase" id="RU004432"/>
    </source>
</evidence>
<name>A0A926ECR4_9FIRM</name>
<dbReference type="InterPro" id="IPR003593">
    <property type="entry name" value="AAA+_ATPase"/>
</dbReference>
<dbReference type="InterPro" id="IPR050130">
    <property type="entry name" value="ClpA_ClpB"/>
</dbReference>
<keyword evidence="4 6" id="KW-0143">Chaperone</keyword>
<keyword evidence="10" id="KW-0645">Protease</keyword>
<keyword evidence="10" id="KW-0378">Hydrolase</keyword>
<comment type="caution">
    <text evidence="10">The sequence shown here is derived from an EMBL/GenBank/DDBJ whole genome shotgun (WGS) entry which is preliminary data.</text>
</comment>
<dbReference type="Pfam" id="PF10431">
    <property type="entry name" value="ClpB_D2-small"/>
    <property type="match status" value="1"/>
</dbReference>
<dbReference type="GO" id="GO:0005737">
    <property type="term" value="C:cytoplasm"/>
    <property type="evidence" value="ECO:0007669"/>
    <property type="project" value="TreeGrafter"/>
</dbReference>
<organism evidence="10 11">
    <name type="scientific">Zongyangia hominis</name>
    <dbReference type="NCBI Taxonomy" id="2763677"/>
    <lineage>
        <taxon>Bacteria</taxon>
        <taxon>Bacillati</taxon>
        <taxon>Bacillota</taxon>
        <taxon>Clostridia</taxon>
        <taxon>Eubacteriales</taxon>
        <taxon>Oscillospiraceae</taxon>
        <taxon>Zongyangia</taxon>
    </lineage>
</organism>
<dbReference type="EMBL" id="JACRTC010000001">
    <property type="protein sequence ID" value="MBC8569736.1"/>
    <property type="molecule type" value="Genomic_DNA"/>
</dbReference>
<dbReference type="Pfam" id="PF07724">
    <property type="entry name" value="AAA_2"/>
    <property type="match status" value="1"/>
</dbReference>
<reference evidence="10" key="1">
    <citation type="submission" date="2020-08" db="EMBL/GenBank/DDBJ databases">
        <title>Genome public.</title>
        <authorList>
            <person name="Liu C."/>
            <person name="Sun Q."/>
        </authorList>
    </citation>
    <scope>NUCLEOTIDE SEQUENCE</scope>
    <source>
        <strain evidence="10">NSJ-54</strain>
    </source>
</reference>
<keyword evidence="3 6" id="KW-0067">ATP-binding</keyword>
<evidence type="ECO:0000256" key="7">
    <source>
        <dbReference type="SAM" id="MobiDB-lite"/>
    </source>
</evidence>
<evidence type="ECO:0000259" key="8">
    <source>
        <dbReference type="PROSITE" id="PS50151"/>
    </source>
</evidence>
<comment type="similarity">
    <text evidence="6">Belongs to the ClpA/ClpB family.</text>
</comment>
<dbReference type="Pfam" id="PF00004">
    <property type="entry name" value="AAA"/>
    <property type="match status" value="1"/>
</dbReference>
<dbReference type="InterPro" id="IPR003959">
    <property type="entry name" value="ATPase_AAA_core"/>
</dbReference>
<evidence type="ECO:0000313" key="10">
    <source>
        <dbReference type="EMBL" id="MBC8569736.1"/>
    </source>
</evidence>
<dbReference type="FunFam" id="3.40.50.300:FF:000025">
    <property type="entry name" value="ATP-dependent Clp protease subunit"/>
    <property type="match status" value="1"/>
</dbReference>
<dbReference type="PRINTS" id="PR00300">
    <property type="entry name" value="CLPPROTEASEA"/>
</dbReference>
<feature type="domain" description="Clp R" evidence="9">
    <location>
        <begin position="4"/>
        <end position="146"/>
    </location>
</feature>
<dbReference type="Pfam" id="PF17871">
    <property type="entry name" value="AAA_lid_9"/>
    <property type="match status" value="1"/>
</dbReference>
<dbReference type="PROSITE" id="PS51903">
    <property type="entry name" value="CLP_R"/>
    <property type="match status" value="1"/>
</dbReference>
<evidence type="ECO:0000256" key="5">
    <source>
        <dbReference type="PROSITE-ProRule" id="PRU01251"/>
    </source>
</evidence>
<dbReference type="SUPFAM" id="SSF81923">
    <property type="entry name" value="Double Clp-N motif"/>
    <property type="match status" value="1"/>
</dbReference>
<dbReference type="PROSITE" id="PS00870">
    <property type="entry name" value="CLPAB_1"/>
    <property type="match status" value="1"/>
</dbReference>
<keyword evidence="11" id="KW-1185">Reference proteome</keyword>
<sequence length="829" mass="91798">MFKFNGFTQKANNAINAAMGEAENLGHTYIGSEHLLVGLLSEGSGVAYQILTQKGVTAEEIRKKLILTVGRGIKSVLSPGDFTPRCKRILELSLIEAKLMGHAMVGTEHILMAILKESDSYAVRFLKEENISCEMICAQLYEVMGIEGTPSGKSALPRSYGQSARPGECKTPNLDKFCKDMTQKARENQLDPVVGREKEIERVIQILSRRTKNNPCLIGEPGVGKTAVVEGLAQKIVSGAVPDTLREKRVLAMDLSAMVAGTKYRGEFEERIKKVLEEVVAARNIVIFIDEVHTIVGAGAAEGAVDAANILKPQLARGEIQVVGATTTEEYRRFIEKDSALERRFQSVMIEEPSIEETVDILKGIRVKYEEHYGLKILDDAIEAAARLSDRYLSDRFLPDKAIDLMDEAASRVKLRGFTGAEGVGEMEKSLKKLSERKEKAINDQDFELAAKVRDEEQQLKEKMEQTKQEPAAPDDKGQVTAEDVAQIVSADTGIDVSRITTKQSERLLHLEEALHRRVVGQEEAVSAVSKAIRRGRVGISDPGRPVGSFLFLGPTGVGKTELSKALAECLFSDENAMIRLDMSEYMEKHAVSKLIGSPPGYVGYDEGGQLTEKVRRKPYCVVLFDEIEKAHPDVFNLLLQILEDGVLTDSQGRKVNFKNTVIIMTSNLGAQSLANGGNLGFVTGKADDKSMKNDMLKELKRLFKPEFVNRIDEIIVFSRLREEDVQRIAVLLLQRLSGRLTGIGIGLRFTPQAIEKLAEKGYDATYGARPLRRLIQSEIEDPLAEKLLQNEFVEGNQILCDWCDGKFFFSPDEKEESASLQMAGKRLS</sequence>
<dbReference type="SMART" id="SM01086">
    <property type="entry name" value="ClpB_D2-small"/>
    <property type="match status" value="1"/>
</dbReference>
<dbReference type="FunFam" id="3.40.50.300:FF:000010">
    <property type="entry name" value="Chaperone clpB 1, putative"/>
    <property type="match status" value="1"/>
</dbReference>
<dbReference type="GO" id="GO:0006508">
    <property type="term" value="P:proteolysis"/>
    <property type="evidence" value="ECO:0007669"/>
    <property type="project" value="UniProtKB-KW"/>
</dbReference>
<dbReference type="Gene3D" id="4.10.860.10">
    <property type="entry name" value="UVR domain"/>
    <property type="match status" value="1"/>
</dbReference>